<evidence type="ECO:0000256" key="8">
    <source>
        <dbReference type="SAM" id="Phobius"/>
    </source>
</evidence>
<keyword evidence="2 6" id="KW-0349">Heme</keyword>
<dbReference type="GO" id="GO:0005506">
    <property type="term" value="F:iron ion binding"/>
    <property type="evidence" value="ECO:0007669"/>
    <property type="project" value="InterPro"/>
</dbReference>
<accession>A0A518K8N6</accession>
<evidence type="ECO:0000256" key="4">
    <source>
        <dbReference type="ARBA" id="ARBA00022982"/>
    </source>
</evidence>
<dbReference type="KEGG" id="bmei:Spa11_23480"/>
<keyword evidence="8" id="KW-1133">Transmembrane helix</keyword>
<dbReference type="GO" id="GO:0020037">
    <property type="term" value="F:heme binding"/>
    <property type="evidence" value="ECO:0007669"/>
    <property type="project" value="InterPro"/>
</dbReference>
<evidence type="ECO:0000256" key="7">
    <source>
        <dbReference type="SAM" id="MobiDB-lite"/>
    </source>
</evidence>
<keyword evidence="4" id="KW-0249">Electron transport</keyword>
<dbReference type="Proteomes" id="UP000316426">
    <property type="component" value="Chromosome"/>
</dbReference>
<keyword evidence="3 6" id="KW-0479">Metal-binding</keyword>
<dbReference type="InterPro" id="IPR009056">
    <property type="entry name" value="Cyt_c-like_dom"/>
</dbReference>
<dbReference type="Pfam" id="PF13442">
    <property type="entry name" value="Cytochrome_CBB3"/>
    <property type="match status" value="1"/>
</dbReference>
<feature type="region of interest" description="Disordered" evidence="7">
    <location>
        <begin position="1"/>
        <end position="22"/>
    </location>
</feature>
<dbReference type="Pfam" id="PF14715">
    <property type="entry name" value="FixP_N"/>
    <property type="match status" value="1"/>
</dbReference>
<protein>
    <submittedName>
        <fullName evidence="10">Cbb3-type cytochrome c oxidase subunit CcoP2</fullName>
    </submittedName>
</protein>
<dbReference type="InterPro" id="IPR036909">
    <property type="entry name" value="Cyt_c-like_dom_sf"/>
</dbReference>
<keyword evidence="1" id="KW-0813">Transport</keyword>
<dbReference type="GO" id="GO:0009055">
    <property type="term" value="F:electron transfer activity"/>
    <property type="evidence" value="ECO:0007669"/>
    <property type="project" value="InterPro"/>
</dbReference>
<dbReference type="Gene3D" id="1.10.760.10">
    <property type="entry name" value="Cytochrome c-like domain"/>
    <property type="match status" value="1"/>
</dbReference>
<evidence type="ECO:0000256" key="2">
    <source>
        <dbReference type="ARBA" id="ARBA00022617"/>
    </source>
</evidence>
<dbReference type="SUPFAM" id="SSF46626">
    <property type="entry name" value="Cytochrome c"/>
    <property type="match status" value="1"/>
</dbReference>
<organism evidence="10 11">
    <name type="scientific">Botrimarina mediterranea</name>
    <dbReference type="NCBI Taxonomy" id="2528022"/>
    <lineage>
        <taxon>Bacteria</taxon>
        <taxon>Pseudomonadati</taxon>
        <taxon>Planctomycetota</taxon>
        <taxon>Planctomycetia</taxon>
        <taxon>Pirellulales</taxon>
        <taxon>Lacipirellulaceae</taxon>
        <taxon>Botrimarina</taxon>
    </lineage>
</organism>
<dbReference type="InterPro" id="IPR008168">
    <property type="entry name" value="Cyt_C_IC"/>
</dbReference>
<dbReference type="PRINTS" id="PR00605">
    <property type="entry name" value="CYTCHROMECIC"/>
</dbReference>
<evidence type="ECO:0000256" key="6">
    <source>
        <dbReference type="PROSITE-ProRule" id="PRU00433"/>
    </source>
</evidence>
<evidence type="ECO:0000256" key="1">
    <source>
        <dbReference type="ARBA" id="ARBA00022448"/>
    </source>
</evidence>
<dbReference type="PANTHER" id="PTHR33751:SF1">
    <property type="entry name" value="CBB3-TYPE CYTOCHROME C OXIDASE SUBUNIT FIXP"/>
    <property type="match status" value="1"/>
</dbReference>
<feature type="domain" description="Cytochrome c" evidence="9">
    <location>
        <begin position="100"/>
        <end position="179"/>
    </location>
</feature>
<dbReference type="RefSeq" id="WP_145112295.1">
    <property type="nucleotide sequence ID" value="NZ_CP036349.1"/>
</dbReference>
<dbReference type="InterPro" id="IPR032858">
    <property type="entry name" value="CcoP_N"/>
</dbReference>
<evidence type="ECO:0000259" key="9">
    <source>
        <dbReference type="PROSITE" id="PS51007"/>
    </source>
</evidence>
<name>A0A518K8N6_9BACT</name>
<dbReference type="Gene3D" id="6.10.280.130">
    <property type="match status" value="1"/>
</dbReference>
<sequence length="201" mass="22019">MAEESTTPLEPAGDEVLTGHSYDGIQEYDNPTPRWWELMFVATIVFSPIYAIWFHAPLQGRTLADQYQASLADNMRLQFGEIGDLTPDETTIVKFMNDPKWLPVGESTFKTNCVSCHGPEGIGISGPNLTDDNYLNVKKIEDIATVIRDGAKNGAMPAWGNRLHPNEVVLAAAYVASLRGKNLKSARLTEGVEIAPWPSGG</sequence>
<dbReference type="PANTHER" id="PTHR33751">
    <property type="entry name" value="CBB3-TYPE CYTOCHROME C OXIDASE SUBUNIT FIXP"/>
    <property type="match status" value="1"/>
</dbReference>
<dbReference type="InterPro" id="IPR038414">
    <property type="entry name" value="CcoP_N_sf"/>
</dbReference>
<feature type="transmembrane region" description="Helical" evidence="8">
    <location>
        <begin position="35"/>
        <end position="53"/>
    </location>
</feature>
<evidence type="ECO:0000313" key="10">
    <source>
        <dbReference type="EMBL" id="QDV74148.1"/>
    </source>
</evidence>
<proteinExistence type="predicted"/>
<keyword evidence="5 6" id="KW-0408">Iron</keyword>
<reference evidence="10 11" key="1">
    <citation type="submission" date="2019-02" db="EMBL/GenBank/DDBJ databases">
        <title>Deep-cultivation of Planctomycetes and their phenomic and genomic characterization uncovers novel biology.</title>
        <authorList>
            <person name="Wiegand S."/>
            <person name="Jogler M."/>
            <person name="Boedeker C."/>
            <person name="Pinto D."/>
            <person name="Vollmers J."/>
            <person name="Rivas-Marin E."/>
            <person name="Kohn T."/>
            <person name="Peeters S.H."/>
            <person name="Heuer A."/>
            <person name="Rast P."/>
            <person name="Oberbeckmann S."/>
            <person name="Bunk B."/>
            <person name="Jeske O."/>
            <person name="Meyerdierks A."/>
            <person name="Storesund J.E."/>
            <person name="Kallscheuer N."/>
            <person name="Luecker S."/>
            <person name="Lage O.M."/>
            <person name="Pohl T."/>
            <person name="Merkel B.J."/>
            <person name="Hornburger P."/>
            <person name="Mueller R.-W."/>
            <person name="Bruemmer F."/>
            <person name="Labrenz M."/>
            <person name="Spormann A.M."/>
            <person name="Op den Camp H."/>
            <person name="Overmann J."/>
            <person name="Amann R."/>
            <person name="Jetten M.S.M."/>
            <person name="Mascher T."/>
            <person name="Medema M.H."/>
            <person name="Devos D.P."/>
            <person name="Kaster A.-K."/>
            <person name="Ovreas L."/>
            <person name="Rohde M."/>
            <person name="Galperin M.Y."/>
            <person name="Jogler C."/>
        </authorList>
    </citation>
    <scope>NUCLEOTIDE SEQUENCE [LARGE SCALE GENOMIC DNA]</scope>
    <source>
        <strain evidence="10 11">Spa11</strain>
    </source>
</reference>
<evidence type="ECO:0000313" key="11">
    <source>
        <dbReference type="Proteomes" id="UP000316426"/>
    </source>
</evidence>
<dbReference type="InterPro" id="IPR050597">
    <property type="entry name" value="Cytochrome_c_Oxidase_Subunit"/>
</dbReference>
<evidence type="ECO:0000256" key="5">
    <source>
        <dbReference type="ARBA" id="ARBA00023004"/>
    </source>
</evidence>
<keyword evidence="8" id="KW-0812">Transmembrane</keyword>
<gene>
    <name evidence="10" type="primary">ccoP2</name>
    <name evidence="10" type="ORF">Spa11_23480</name>
</gene>
<dbReference type="AlphaFoldDB" id="A0A518K8N6"/>
<keyword evidence="8" id="KW-0472">Membrane</keyword>
<keyword evidence="11" id="KW-1185">Reference proteome</keyword>
<dbReference type="PROSITE" id="PS51007">
    <property type="entry name" value="CYTC"/>
    <property type="match status" value="1"/>
</dbReference>
<dbReference type="EMBL" id="CP036349">
    <property type="protein sequence ID" value="QDV74148.1"/>
    <property type="molecule type" value="Genomic_DNA"/>
</dbReference>
<evidence type="ECO:0000256" key="3">
    <source>
        <dbReference type="ARBA" id="ARBA00022723"/>
    </source>
</evidence>